<gene>
    <name evidence="2" type="ORF">METZ01_LOCUS509569</name>
</gene>
<dbReference type="EMBL" id="UINC01226293">
    <property type="protein sequence ID" value="SVE56715.1"/>
    <property type="molecule type" value="Genomic_DNA"/>
</dbReference>
<name>A0A383EKC0_9ZZZZ</name>
<protein>
    <recommendedName>
        <fullName evidence="3">Selenoprotein W-related protein</fullName>
    </recommendedName>
</protein>
<dbReference type="PANTHER" id="PTHR36417">
    <property type="entry name" value="SELENOPROTEIN DOMAIN PROTEIN (AFU_ORTHOLOGUE AFUA_1G05220)"/>
    <property type="match status" value="1"/>
</dbReference>
<dbReference type="NCBIfam" id="TIGR02174">
    <property type="entry name" value="CXXU_selWTH"/>
    <property type="match status" value="1"/>
</dbReference>
<dbReference type="AlphaFoldDB" id="A0A383EKC0"/>
<dbReference type="Pfam" id="PF10262">
    <property type="entry name" value="Rdx"/>
    <property type="match status" value="1"/>
</dbReference>
<evidence type="ECO:0000256" key="1">
    <source>
        <dbReference type="ARBA" id="ARBA00023284"/>
    </source>
</evidence>
<reference evidence="2" key="1">
    <citation type="submission" date="2018-05" db="EMBL/GenBank/DDBJ databases">
        <authorList>
            <person name="Lanie J.A."/>
            <person name="Ng W.-L."/>
            <person name="Kazmierczak K.M."/>
            <person name="Andrzejewski T.M."/>
            <person name="Davidsen T.M."/>
            <person name="Wayne K.J."/>
            <person name="Tettelin H."/>
            <person name="Glass J.I."/>
            <person name="Rusch D."/>
            <person name="Podicherti R."/>
            <person name="Tsui H.-C.T."/>
            <person name="Winkler M.E."/>
        </authorList>
    </citation>
    <scope>NUCLEOTIDE SEQUENCE</scope>
</reference>
<keyword evidence="1" id="KW-0676">Redox-active center</keyword>
<evidence type="ECO:0008006" key="3">
    <source>
        <dbReference type="Google" id="ProtNLM"/>
    </source>
</evidence>
<dbReference type="SUPFAM" id="SSF52833">
    <property type="entry name" value="Thioredoxin-like"/>
    <property type="match status" value="1"/>
</dbReference>
<dbReference type="InterPro" id="IPR036249">
    <property type="entry name" value="Thioredoxin-like_sf"/>
</dbReference>
<dbReference type="InterPro" id="IPR011893">
    <property type="entry name" value="Selenoprotein_Rdx-typ"/>
</dbReference>
<proteinExistence type="predicted"/>
<dbReference type="Gene3D" id="3.40.30.10">
    <property type="entry name" value="Glutaredoxin"/>
    <property type="match status" value="1"/>
</dbReference>
<evidence type="ECO:0000313" key="2">
    <source>
        <dbReference type="EMBL" id="SVE56715.1"/>
    </source>
</evidence>
<sequence>MEKSRTPRIEIHYCTQCRFILRANWIAQELLMTFGDKISELALIPTSGGEFTIICDDIKIFSRKEEGRFPESKELKQMIRDRIDPDYSLGHSDDSDS</sequence>
<accession>A0A383EKC0</accession>
<organism evidence="2">
    <name type="scientific">marine metagenome</name>
    <dbReference type="NCBI Taxonomy" id="408172"/>
    <lineage>
        <taxon>unclassified sequences</taxon>
        <taxon>metagenomes</taxon>
        <taxon>ecological metagenomes</taxon>
    </lineage>
</organism>
<dbReference type="PANTHER" id="PTHR36417:SF2">
    <property type="entry name" value="SELENOPROTEIN DOMAIN PROTEIN (AFU_ORTHOLOGUE AFUA_1G05220)"/>
    <property type="match status" value="1"/>
</dbReference>